<evidence type="ECO:0000256" key="1">
    <source>
        <dbReference type="ARBA" id="ARBA00009451"/>
    </source>
</evidence>
<dbReference type="FunFam" id="3.90.470.10:FF:000017">
    <property type="entry name" value="54S ribosomal protein L22, mitochondrial"/>
    <property type="match status" value="1"/>
</dbReference>
<reference evidence="6" key="1">
    <citation type="journal article" date="2019" name="Beilstein J. Org. Chem.">
        <title>Nanangenines: drimane sesquiterpenoids as the dominant metabolite cohort of a novel Australian fungus, Aspergillus nanangensis.</title>
        <authorList>
            <person name="Lacey H.J."/>
            <person name="Gilchrist C.L.M."/>
            <person name="Crombie A."/>
            <person name="Kalaitzis J.A."/>
            <person name="Vuong D."/>
            <person name="Rutledge P.J."/>
            <person name="Turner P."/>
            <person name="Pitt J.I."/>
            <person name="Lacey E."/>
            <person name="Chooi Y.H."/>
            <person name="Piggott A.M."/>
        </authorList>
    </citation>
    <scope>NUCLEOTIDE SEQUENCE</scope>
    <source>
        <strain evidence="6">MST-FP2251</strain>
    </source>
</reference>
<keyword evidence="3 4" id="KW-0687">Ribonucleoprotein</keyword>
<feature type="region of interest" description="Disordered" evidence="5">
    <location>
        <begin position="32"/>
        <end position="66"/>
    </location>
</feature>
<sequence>MASMAPVNSYGLLIRSARTGITYVPRRTLMASVPRRAQDENNNNNNTNSNNNDKPSPSSPLSSIKNFFFGGKSAKPKITRRANAPLKREGTLSADSIFAEDEATPKLIASGRTPAARKQGVAPEAVEGEDEASYAVEQRNRANMSAVLDPRPQARIRWERKMVVREIRRRGRLTKTEQIMRTERESMSKSHWFKTSVKKLGPLARQIAGKNIDEAMLQMRFSKKKAAKDVLEHLKHAKNVAIVRSGMGLGAVANGEAEQEKKKQDPISITLKDGERKTVTDPTAIYISQAWVNRGPYGVDYDHRARGVINLLRPPHTGLSVVLKEEHTRIREWKNREAAEKRKRQTKLWTQLPDRKISAQNQYYSW</sequence>
<protein>
    <submittedName>
        <fullName evidence="6">54S ribosomal protein L22, mitochondrial</fullName>
    </submittedName>
</protein>
<dbReference type="Pfam" id="PF00237">
    <property type="entry name" value="Ribosomal_L22"/>
    <property type="match status" value="1"/>
</dbReference>
<organism evidence="6 7">
    <name type="scientific">Aspergillus nanangensis</name>
    <dbReference type="NCBI Taxonomy" id="2582783"/>
    <lineage>
        <taxon>Eukaryota</taxon>
        <taxon>Fungi</taxon>
        <taxon>Dikarya</taxon>
        <taxon>Ascomycota</taxon>
        <taxon>Pezizomycotina</taxon>
        <taxon>Eurotiomycetes</taxon>
        <taxon>Eurotiomycetidae</taxon>
        <taxon>Eurotiales</taxon>
        <taxon>Aspergillaceae</taxon>
        <taxon>Aspergillus</taxon>
        <taxon>Aspergillus subgen. Circumdati</taxon>
    </lineage>
</organism>
<dbReference type="GO" id="GO:0003735">
    <property type="term" value="F:structural constituent of ribosome"/>
    <property type="evidence" value="ECO:0007669"/>
    <property type="project" value="InterPro"/>
</dbReference>
<keyword evidence="2 4" id="KW-0689">Ribosomal protein</keyword>
<dbReference type="InterPro" id="IPR036394">
    <property type="entry name" value="Ribosomal_uL22_sf"/>
</dbReference>
<evidence type="ECO:0000313" key="6">
    <source>
        <dbReference type="EMBL" id="KAF9894528.1"/>
    </source>
</evidence>
<gene>
    <name evidence="6" type="primary">MRPL22</name>
    <name evidence="6" type="ORF">FE257_006413</name>
</gene>
<dbReference type="PANTHER" id="PTHR13501">
    <property type="entry name" value="CHLOROPLAST 50S RIBOSOMAL PROTEIN L22-RELATED"/>
    <property type="match status" value="1"/>
</dbReference>
<dbReference type="GO" id="GO:0006412">
    <property type="term" value="P:translation"/>
    <property type="evidence" value="ECO:0007669"/>
    <property type="project" value="InterPro"/>
</dbReference>
<dbReference type="AlphaFoldDB" id="A0AAD4CZ83"/>
<dbReference type="PANTHER" id="PTHR13501:SF10">
    <property type="entry name" value="LARGE RIBOSOMAL SUBUNIT PROTEIN UL22M"/>
    <property type="match status" value="1"/>
</dbReference>
<dbReference type="InterPro" id="IPR001063">
    <property type="entry name" value="Ribosomal_uL22"/>
</dbReference>
<evidence type="ECO:0000256" key="3">
    <source>
        <dbReference type="ARBA" id="ARBA00023274"/>
    </source>
</evidence>
<dbReference type="Proteomes" id="UP001194746">
    <property type="component" value="Unassembled WGS sequence"/>
</dbReference>
<reference evidence="6" key="2">
    <citation type="submission" date="2020-02" db="EMBL/GenBank/DDBJ databases">
        <authorList>
            <person name="Gilchrist C.L.M."/>
            <person name="Chooi Y.-H."/>
        </authorList>
    </citation>
    <scope>NUCLEOTIDE SEQUENCE</scope>
    <source>
        <strain evidence="6">MST-FP2251</strain>
    </source>
</reference>
<dbReference type="Gene3D" id="3.90.470.10">
    <property type="entry name" value="Ribosomal protein L22/L17"/>
    <property type="match status" value="1"/>
</dbReference>
<evidence type="ECO:0000313" key="7">
    <source>
        <dbReference type="Proteomes" id="UP001194746"/>
    </source>
</evidence>
<comment type="caution">
    <text evidence="6">The sequence shown here is derived from an EMBL/GenBank/DDBJ whole genome shotgun (WGS) entry which is preliminary data.</text>
</comment>
<dbReference type="InterPro" id="IPR047867">
    <property type="entry name" value="Ribosomal_uL22_bac/org-type"/>
</dbReference>
<dbReference type="SUPFAM" id="SSF54843">
    <property type="entry name" value="Ribosomal protein L22"/>
    <property type="match status" value="1"/>
</dbReference>
<name>A0AAD4CZ83_ASPNN</name>
<proteinExistence type="inferred from homology"/>
<keyword evidence="7" id="KW-1185">Reference proteome</keyword>
<dbReference type="CDD" id="cd00336">
    <property type="entry name" value="Ribosomal_L22"/>
    <property type="match status" value="1"/>
</dbReference>
<evidence type="ECO:0000256" key="5">
    <source>
        <dbReference type="SAM" id="MobiDB-lite"/>
    </source>
</evidence>
<feature type="compositionally biased region" description="Low complexity" evidence="5">
    <location>
        <begin position="41"/>
        <end position="63"/>
    </location>
</feature>
<evidence type="ECO:0000256" key="4">
    <source>
        <dbReference type="RuleBase" id="RU004005"/>
    </source>
</evidence>
<accession>A0AAD4CZ83</accession>
<comment type="similarity">
    <text evidence="1 4">Belongs to the universal ribosomal protein uL22 family.</text>
</comment>
<dbReference type="GO" id="GO:0015934">
    <property type="term" value="C:large ribosomal subunit"/>
    <property type="evidence" value="ECO:0007669"/>
    <property type="project" value="InterPro"/>
</dbReference>
<dbReference type="EMBL" id="VCAU01000003">
    <property type="protein sequence ID" value="KAF9894528.1"/>
    <property type="molecule type" value="Genomic_DNA"/>
</dbReference>
<evidence type="ECO:0000256" key="2">
    <source>
        <dbReference type="ARBA" id="ARBA00022980"/>
    </source>
</evidence>